<keyword evidence="3" id="KW-0238">DNA-binding</keyword>
<evidence type="ECO:0000259" key="5">
    <source>
        <dbReference type="PROSITE" id="PS50531"/>
    </source>
</evidence>
<dbReference type="GO" id="GO:0003677">
    <property type="term" value="F:DNA binding"/>
    <property type="evidence" value="ECO:0007669"/>
    <property type="project" value="UniProtKB-KW"/>
</dbReference>
<dbReference type="AlphaFoldDB" id="A0A845LDP5"/>
<evidence type="ECO:0000256" key="3">
    <source>
        <dbReference type="ARBA" id="ARBA00023125"/>
    </source>
</evidence>
<dbReference type="InterPro" id="IPR017894">
    <property type="entry name" value="HTH_IS21_transposase_type"/>
</dbReference>
<comment type="caution">
    <text evidence="7">The sequence shown here is derived from an EMBL/GenBank/DDBJ whole genome shotgun (WGS) entry which is preliminary data.</text>
</comment>
<dbReference type="Pfam" id="PF00665">
    <property type="entry name" value="rve"/>
    <property type="match status" value="1"/>
</dbReference>
<dbReference type="GO" id="GO:0006310">
    <property type="term" value="P:DNA recombination"/>
    <property type="evidence" value="ECO:0007669"/>
    <property type="project" value="UniProtKB-KW"/>
</dbReference>
<evidence type="ECO:0000256" key="4">
    <source>
        <dbReference type="ARBA" id="ARBA00023172"/>
    </source>
</evidence>
<comment type="similarity">
    <text evidence="1">Belongs to the transposase IS21/IS408/IS1162 family.</text>
</comment>
<dbReference type="InterPro" id="IPR054353">
    <property type="entry name" value="IstA-like_C"/>
</dbReference>
<dbReference type="PROSITE" id="PS50994">
    <property type="entry name" value="INTEGRASE"/>
    <property type="match status" value="1"/>
</dbReference>
<dbReference type="PANTHER" id="PTHR35004:SF7">
    <property type="entry name" value="INTEGRASE PROTEIN"/>
    <property type="match status" value="1"/>
</dbReference>
<evidence type="ECO:0000256" key="1">
    <source>
        <dbReference type="ARBA" id="ARBA00009277"/>
    </source>
</evidence>
<evidence type="ECO:0000313" key="7">
    <source>
        <dbReference type="EMBL" id="MZP43494.1"/>
    </source>
</evidence>
<sequence>MITMAQYHDIRRMYFREGKSIRRIANELKMSRRTIGKYLNDGFEPSQRRRKQIPRHRSAPVVGPFAPIIKTWLADDLSRPPKQRHTGRRIYERLAEEYGFIGAESTVRRVVGQLRREVKPVYIPLEFPLGDNAQCDWGEVQILLNGTPTKVRLFVMRLTASRALFVRAYPHERQEAFFDGHCRAFRFFGGVPQRVTYDNLKTAVKKVLRGRNREEQEAFQALRAHYVFQAEFCNVASGNEKGQVECMVGYSQRNFFVPLPEVDSLDELNTRLAQQCLRFAEKTRLPHSEERIASAWARGNTHLLRLPERDFDACRVLPVRADHYSLVHFETNAYSIPCAWAGRELLLKAYVDEIRIIAGVEVIAVHRRCYERKQQRLHLDHFIDALAKKPRALRDAAAFQNDSAPPIYRRFYLEMRRRDGAEGDRAFIRILQLHRQHGAAVLVPALTEAEAQGLYHYDVVAEFVRRQLHPAPILPMAVGELPERLADYAVAQPDIGRFNRLLGKGAALH</sequence>
<keyword evidence="4" id="KW-0233">DNA recombination</keyword>
<dbReference type="NCBIfam" id="NF033546">
    <property type="entry name" value="transpos_IS21"/>
    <property type="match status" value="1"/>
</dbReference>
<evidence type="ECO:0000313" key="8">
    <source>
        <dbReference type="Proteomes" id="UP000471031"/>
    </source>
</evidence>
<dbReference type="RefSeq" id="WP_161262060.1">
    <property type="nucleotide sequence ID" value="NZ_JAFBDC010000007.1"/>
</dbReference>
<evidence type="ECO:0000259" key="6">
    <source>
        <dbReference type="PROSITE" id="PS50994"/>
    </source>
</evidence>
<dbReference type="GO" id="GO:0032196">
    <property type="term" value="P:transposition"/>
    <property type="evidence" value="ECO:0007669"/>
    <property type="project" value="UniProtKB-KW"/>
</dbReference>
<dbReference type="Pfam" id="PF22483">
    <property type="entry name" value="Mu-transpos_C_2"/>
    <property type="match status" value="1"/>
</dbReference>
<keyword evidence="8" id="KW-1185">Reference proteome</keyword>
<proteinExistence type="inferred from homology"/>
<dbReference type="PROSITE" id="PS50531">
    <property type="entry name" value="HTH_IS21"/>
    <property type="match status" value="1"/>
</dbReference>
<keyword evidence="2" id="KW-0815">Transposition</keyword>
<evidence type="ECO:0000256" key="2">
    <source>
        <dbReference type="ARBA" id="ARBA00022578"/>
    </source>
</evidence>
<dbReference type="Gene3D" id="1.10.10.60">
    <property type="entry name" value="Homeodomain-like"/>
    <property type="match status" value="1"/>
</dbReference>
<feature type="domain" description="HTH IS21-type" evidence="5">
    <location>
        <begin position="6"/>
        <end position="73"/>
    </location>
</feature>
<dbReference type="PANTHER" id="PTHR35004">
    <property type="entry name" value="TRANSPOSASE RV3428C-RELATED"/>
    <property type="match status" value="1"/>
</dbReference>
<dbReference type="OrthoDB" id="3193769at2"/>
<dbReference type="InterPro" id="IPR001584">
    <property type="entry name" value="Integrase_cat-core"/>
</dbReference>
<dbReference type="Proteomes" id="UP000471031">
    <property type="component" value="Unassembled WGS sequence"/>
</dbReference>
<reference evidence="7 8" key="1">
    <citation type="submission" date="2020-01" db="EMBL/GenBank/DDBJ databases">
        <title>Whole genome sequence of Heliobacterium gestii DSM 11169.</title>
        <authorList>
            <person name="Kyndt J.A."/>
            <person name="Meyer T.E."/>
        </authorList>
    </citation>
    <scope>NUCLEOTIDE SEQUENCE [LARGE SCALE GENOMIC DNA]</scope>
    <source>
        <strain evidence="7 8">DSM 11169</strain>
    </source>
</reference>
<feature type="domain" description="Integrase catalytic" evidence="6">
    <location>
        <begin position="124"/>
        <end position="302"/>
    </location>
</feature>
<dbReference type="GO" id="GO:0015074">
    <property type="term" value="P:DNA integration"/>
    <property type="evidence" value="ECO:0007669"/>
    <property type="project" value="InterPro"/>
</dbReference>
<dbReference type="InterPro" id="IPR009057">
    <property type="entry name" value="Homeodomain-like_sf"/>
</dbReference>
<name>A0A845LDP5_HELGE</name>
<protein>
    <submittedName>
        <fullName evidence="7">IS21 family transposase</fullName>
    </submittedName>
</protein>
<gene>
    <name evidence="7" type="ORF">GTO89_10630</name>
</gene>
<accession>A0A845LDP5</accession>
<dbReference type="SUPFAM" id="SSF46689">
    <property type="entry name" value="Homeodomain-like"/>
    <property type="match status" value="1"/>
</dbReference>
<organism evidence="7 8">
    <name type="scientific">Heliomicrobium gestii</name>
    <name type="common">Heliobacterium gestii</name>
    <dbReference type="NCBI Taxonomy" id="2699"/>
    <lineage>
        <taxon>Bacteria</taxon>
        <taxon>Bacillati</taxon>
        <taxon>Bacillota</taxon>
        <taxon>Clostridia</taxon>
        <taxon>Eubacteriales</taxon>
        <taxon>Heliobacteriaceae</taxon>
        <taxon>Heliomicrobium</taxon>
    </lineage>
</organism>
<dbReference type="EMBL" id="WXEX01000008">
    <property type="protein sequence ID" value="MZP43494.1"/>
    <property type="molecule type" value="Genomic_DNA"/>
</dbReference>